<feature type="binding site" evidence="11">
    <location>
        <begin position="12"/>
        <end position="15"/>
    </location>
    <ligand>
        <name>ATP</name>
        <dbReference type="ChEBI" id="CHEBI:30616"/>
    </ligand>
</feature>
<dbReference type="Pfam" id="PF00696">
    <property type="entry name" value="AA_kinase"/>
    <property type="match status" value="1"/>
</dbReference>
<protein>
    <recommendedName>
        <fullName evidence="11">Uridylate kinase</fullName>
        <shortName evidence="11">UK</shortName>
        <ecNumber evidence="11">2.7.4.22</ecNumber>
    </recommendedName>
    <alternativeName>
        <fullName evidence="11">Uridine monophosphate kinase</fullName>
        <shortName evidence="11">UMP kinase</shortName>
        <shortName evidence="11">UMPK</shortName>
    </alternativeName>
</protein>
<name>A0ABN4B0J0_LIBAS</name>
<keyword evidence="7 11" id="KW-0418">Kinase</keyword>
<feature type="binding site" evidence="11">
    <location>
        <position position="54"/>
    </location>
    <ligand>
        <name>UMP</name>
        <dbReference type="ChEBI" id="CHEBI:57865"/>
    </ligand>
</feature>
<evidence type="ECO:0000313" key="13">
    <source>
        <dbReference type="EMBL" id="AGH16787.1"/>
    </source>
</evidence>
<dbReference type="PANTHER" id="PTHR42833:SF4">
    <property type="entry name" value="URIDYLATE KINASE PUMPKIN, CHLOROPLASTIC"/>
    <property type="match status" value="1"/>
</dbReference>
<dbReference type="HAMAP" id="MF_01220_B">
    <property type="entry name" value="PyrH_B"/>
    <property type="match status" value="1"/>
</dbReference>
<dbReference type="GeneID" id="93076792"/>
<evidence type="ECO:0000256" key="4">
    <source>
        <dbReference type="ARBA" id="ARBA00022490"/>
    </source>
</evidence>
<dbReference type="EMBL" id="CP004005">
    <property type="protein sequence ID" value="AGH16787.1"/>
    <property type="molecule type" value="Genomic_DNA"/>
</dbReference>
<dbReference type="InterPro" id="IPR036393">
    <property type="entry name" value="AceGlu_kinase-like_sf"/>
</dbReference>
<evidence type="ECO:0000256" key="9">
    <source>
        <dbReference type="ARBA" id="ARBA00022975"/>
    </source>
</evidence>
<keyword evidence="4 11" id="KW-0963">Cytoplasm</keyword>
<dbReference type="PIRSF" id="PIRSF005650">
    <property type="entry name" value="Uridylate_kin"/>
    <property type="match status" value="1"/>
</dbReference>
<keyword evidence="8 11" id="KW-0067">ATP-binding</keyword>
<dbReference type="NCBIfam" id="TIGR02075">
    <property type="entry name" value="pyrH_bact"/>
    <property type="match status" value="1"/>
</dbReference>
<evidence type="ECO:0000256" key="5">
    <source>
        <dbReference type="ARBA" id="ARBA00022679"/>
    </source>
</evidence>
<feature type="binding site" evidence="11">
    <location>
        <position position="55"/>
    </location>
    <ligand>
        <name>ATP</name>
        <dbReference type="ChEBI" id="CHEBI:30616"/>
    </ligand>
</feature>
<evidence type="ECO:0000256" key="8">
    <source>
        <dbReference type="ARBA" id="ARBA00022840"/>
    </source>
</evidence>
<comment type="pathway">
    <text evidence="2 11">Pyrimidine metabolism; CTP biosynthesis via de novo pathway; UDP from UMP (UMPK route): step 1/1.</text>
</comment>
<gene>
    <name evidence="11" type="primary">pyrH</name>
    <name evidence="13" type="ORF">WSI_02085</name>
</gene>
<evidence type="ECO:0000256" key="10">
    <source>
        <dbReference type="ARBA" id="ARBA00047767"/>
    </source>
</evidence>
<feature type="region of interest" description="Involved in allosteric activation by GTP" evidence="11">
    <location>
        <begin position="20"/>
        <end position="25"/>
    </location>
</feature>
<comment type="similarity">
    <text evidence="3 11">Belongs to the UMP kinase family.</text>
</comment>
<feature type="binding site" evidence="11">
    <location>
        <position position="171"/>
    </location>
    <ligand>
        <name>ATP</name>
        <dbReference type="ChEBI" id="CHEBI:30616"/>
    </ligand>
</feature>
<evidence type="ECO:0000256" key="3">
    <source>
        <dbReference type="ARBA" id="ARBA00007614"/>
    </source>
</evidence>
<reference evidence="13 14" key="1">
    <citation type="journal article" date="2013" name="Genome Announc.">
        <title>Complete Genome Sequence of a Chinese Strain of 'Candidatus Liberibacter asiaticus'.</title>
        <authorList>
            <person name="Lin H."/>
            <person name="Han C.S."/>
            <person name="Liu B."/>
            <person name="Lou B."/>
            <person name="Bai X."/>
            <person name="Deng C."/>
            <person name="Civerolo E.L."/>
            <person name="Gupta G."/>
        </authorList>
    </citation>
    <scope>NUCLEOTIDE SEQUENCE [LARGE SCALE GENOMIC DNA]</scope>
    <source>
        <strain evidence="14">gxpsy</strain>
    </source>
</reference>
<keyword evidence="9 11" id="KW-0665">Pyrimidine biosynthesis</keyword>
<evidence type="ECO:0000256" key="1">
    <source>
        <dbReference type="ARBA" id="ARBA00004496"/>
    </source>
</evidence>
<sequence length="242" mass="25452">MSDFPYKRVLLKVSGEALAGISGFGVDIDSVNRICADIAEVYAKGIEIGIVVGGGNIFRGSQVVAENYLLCERSTVDSMGMLSTVINALALDLALRKINVPTVILSSIFMPQVCEVFSCRNAVSYLSQGKVVIFSGGTGNAFLTTDSAAALRASEIGADVILKGTQVDGVYSADPRVHASSTRFDSLTYNQFIEKGLKVMDCASVVLARDCSIPIIVFSIHSPGGIWGGLSGIGRSTIISGE</sequence>
<feature type="binding site" evidence="11">
    <location>
        <position position="77"/>
    </location>
    <ligand>
        <name>UMP</name>
        <dbReference type="ChEBI" id="CHEBI:57865"/>
    </ligand>
</feature>
<evidence type="ECO:0000256" key="6">
    <source>
        <dbReference type="ARBA" id="ARBA00022741"/>
    </source>
</evidence>
<keyword evidence="11" id="KW-0021">Allosteric enzyme</keyword>
<feature type="binding site" evidence="11">
    <location>
        <position position="59"/>
    </location>
    <ligand>
        <name>ATP</name>
        <dbReference type="ChEBI" id="CHEBI:30616"/>
    </ligand>
</feature>
<feature type="binding site" evidence="11">
    <location>
        <begin position="138"/>
        <end position="145"/>
    </location>
    <ligand>
        <name>UMP</name>
        <dbReference type="ChEBI" id="CHEBI:57865"/>
    </ligand>
</feature>
<dbReference type="SUPFAM" id="SSF53633">
    <property type="entry name" value="Carbamate kinase-like"/>
    <property type="match status" value="1"/>
</dbReference>
<accession>A0ABN4B0J0</accession>
<dbReference type="PANTHER" id="PTHR42833">
    <property type="entry name" value="URIDYLATE KINASE"/>
    <property type="match status" value="1"/>
</dbReference>
<dbReference type="EC" id="2.7.4.22" evidence="11"/>
<feature type="binding site" evidence="11">
    <location>
        <position position="166"/>
    </location>
    <ligand>
        <name>ATP</name>
        <dbReference type="ChEBI" id="CHEBI:30616"/>
    </ligand>
</feature>
<evidence type="ECO:0000256" key="7">
    <source>
        <dbReference type="ARBA" id="ARBA00022777"/>
    </source>
</evidence>
<dbReference type="CDD" id="cd04254">
    <property type="entry name" value="AAK_UMPK-PyrH-Ec"/>
    <property type="match status" value="1"/>
</dbReference>
<dbReference type="Gene3D" id="3.40.1160.10">
    <property type="entry name" value="Acetylglutamate kinase-like"/>
    <property type="match status" value="1"/>
</dbReference>
<dbReference type="RefSeq" id="WP_015452384.1">
    <property type="nucleotide sequence ID" value="NC_020549.1"/>
</dbReference>
<dbReference type="InterPro" id="IPR015963">
    <property type="entry name" value="Uridylate_kinase_bac"/>
</dbReference>
<evidence type="ECO:0000313" key="14">
    <source>
        <dbReference type="Proteomes" id="UP000011820"/>
    </source>
</evidence>
<keyword evidence="6 11" id="KW-0547">Nucleotide-binding</keyword>
<feature type="binding site" evidence="11">
    <location>
        <position position="174"/>
    </location>
    <ligand>
        <name>ATP</name>
        <dbReference type="ChEBI" id="CHEBI:30616"/>
    </ligand>
</feature>
<dbReference type="Proteomes" id="UP000011820">
    <property type="component" value="Chromosome"/>
</dbReference>
<proteinExistence type="inferred from homology"/>
<comment type="subunit">
    <text evidence="11">Homohexamer.</text>
</comment>
<comment type="activity regulation">
    <text evidence="11">Allosterically activated by GTP. Inhibited by UTP.</text>
</comment>
<evidence type="ECO:0000256" key="11">
    <source>
        <dbReference type="HAMAP-Rule" id="MF_01220"/>
    </source>
</evidence>
<organism evidence="13 14">
    <name type="scientific">Candidatus Liberibacter asiaticus str. gxpsy</name>
    <dbReference type="NCBI Taxonomy" id="1174529"/>
    <lineage>
        <taxon>Bacteria</taxon>
        <taxon>Pseudomonadati</taxon>
        <taxon>Pseudomonadota</taxon>
        <taxon>Alphaproteobacteria</taxon>
        <taxon>Hyphomicrobiales</taxon>
        <taxon>Rhizobiaceae</taxon>
        <taxon>Liberibacter</taxon>
    </lineage>
</organism>
<keyword evidence="5 11" id="KW-0808">Transferase</keyword>
<evidence type="ECO:0000256" key="2">
    <source>
        <dbReference type="ARBA" id="ARBA00004791"/>
    </source>
</evidence>
<evidence type="ECO:0000259" key="12">
    <source>
        <dbReference type="Pfam" id="PF00696"/>
    </source>
</evidence>
<comment type="subcellular location">
    <subcellularLocation>
        <location evidence="1 11">Cytoplasm</location>
    </subcellularLocation>
</comment>
<comment type="catalytic activity">
    <reaction evidence="10 11">
        <text>UMP + ATP = UDP + ADP</text>
        <dbReference type="Rhea" id="RHEA:24400"/>
        <dbReference type="ChEBI" id="CHEBI:30616"/>
        <dbReference type="ChEBI" id="CHEBI:57865"/>
        <dbReference type="ChEBI" id="CHEBI:58223"/>
        <dbReference type="ChEBI" id="CHEBI:456216"/>
        <dbReference type="EC" id="2.7.4.22"/>
    </reaction>
</comment>
<dbReference type="InterPro" id="IPR011817">
    <property type="entry name" value="Uridylate_kinase"/>
</dbReference>
<dbReference type="GO" id="GO:0016301">
    <property type="term" value="F:kinase activity"/>
    <property type="evidence" value="ECO:0007669"/>
    <property type="project" value="UniProtKB-KW"/>
</dbReference>
<feature type="binding site" evidence="11">
    <location>
        <position position="165"/>
    </location>
    <ligand>
        <name>ATP</name>
        <dbReference type="ChEBI" id="CHEBI:30616"/>
    </ligand>
</feature>
<dbReference type="InterPro" id="IPR001048">
    <property type="entry name" value="Asp/Glu/Uridylate_kinase"/>
</dbReference>
<comment type="function">
    <text evidence="11">Catalyzes the reversible phosphorylation of UMP to UDP.</text>
</comment>
<feature type="domain" description="Aspartate/glutamate/uridylate kinase" evidence="12">
    <location>
        <begin position="7"/>
        <end position="219"/>
    </location>
</feature>
<keyword evidence="14" id="KW-1185">Reference proteome</keyword>